<organism evidence="1 2">
    <name type="scientific">Azohydromonas caseinilytica</name>
    <dbReference type="NCBI Taxonomy" id="2728836"/>
    <lineage>
        <taxon>Bacteria</taxon>
        <taxon>Pseudomonadati</taxon>
        <taxon>Pseudomonadota</taxon>
        <taxon>Betaproteobacteria</taxon>
        <taxon>Burkholderiales</taxon>
        <taxon>Sphaerotilaceae</taxon>
        <taxon>Azohydromonas</taxon>
    </lineage>
</organism>
<reference evidence="1 2" key="1">
    <citation type="submission" date="2020-04" db="EMBL/GenBank/DDBJ databases">
        <title>Azohydromonas sp. isolated from soil.</title>
        <authorList>
            <person name="Dahal R.H."/>
        </authorList>
    </citation>
    <scope>NUCLEOTIDE SEQUENCE [LARGE SCALE GENOMIC DNA]</scope>
    <source>
        <strain evidence="1 2">G-1-1-14</strain>
    </source>
</reference>
<name>A0A848FKQ8_9BURK</name>
<protein>
    <submittedName>
        <fullName evidence="1">Uncharacterized protein</fullName>
    </submittedName>
</protein>
<dbReference type="RefSeq" id="WP_169163278.1">
    <property type="nucleotide sequence ID" value="NZ_JABBFW010000031.1"/>
</dbReference>
<accession>A0A848FKQ8</accession>
<evidence type="ECO:0000313" key="2">
    <source>
        <dbReference type="Proteomes" id="UP000574067"/>
    </source>
</evidence>
<evidence type="ECO:0000313" key="1">
    <source>
        <dbReference type="EMBL" id="NML18381.1"/>
    </source>
</evidence>
<keyword evidence="2" id="KW-1185">Reference proteome</keyword>
<gene>
    <name evidence="1" type="ORF">HHL10_25765</name>
</gene>
<dbReference type="AlphaFoldDB" id="A0A848FKQ8"/>
<comment type="caution">
    <text evidence="1">The sequence shown here is derived from an EMBL/GenBank/DDBJ whole genome shotgun (WGS) entry which is preliminary data.</text>
</comment>
<dbReference type="EMBL" id="JABBFW010000031">
    <property type="protein sequence ID" value="NML18381.1"/>
    <property type="molecule type" value="Genomic_DNA"/>
</dbReference>
<dbReference type="Proteomes" id="UP000574067">
    <property type="component" value="Unassembled WGS sequence"/>
</dbReference>
<sequence length="385" mass="41198">MARCRSWPGEQKTGFASSGLMGLERHFLAVPALALLLGGCGGGSELPISGREFPMQAMAAASTAETPVEAIPRPIPITGYDIKRTPESGLFGFEHVYTGTKTPTGRSILAGTYRLLDYAGGSGTLNDGIYPFSVTAAHMLKIGTADDGLPVAPLITMYLGRKVLITSLKAYQGPLPSGPDFYAGAFISATFEIGTTSETIPLGRGFGPTNSLGWFVNREFMLANTSLGTIPTDRIVLRDFLALMHRYTLREFEIGEIEIEGIPLIDVNIDIRPGNPHNKVNLASNGKLPVALLSSPDFDAPKMVQPATLRFGKTGEEISLSACPTAVDLNHDKLPDLLCMFNTAATGLSANDDKAILKGITRTGEILRSQASIQTKDQNILDKQK</sequence>
<proteinExistence type="predicted"/>